<dbReference type="InParanoid" id="A0A0C2X9V7"/>
<proteinExistence type="predicted"/>
<name>A0A0C2X9V7_AMAMK</name>
<evidence type="ECO:0000313" key="3">
    <source>
        <dbReference type="Proteomes" id="UP000054549"/>
    </source>
</evidence>
<protein>
    <submittedName>
        <fullName evidence="2">Uncharacterized protein</fullName>
    </submittedName>
</protein>
<gene>
    <name evidence="2" type="ORF">M378DRAFT_154645</name>
</gene>
<reference evidence="2 3" key="1">
    <citation type="submission" date="2014-04" db="EMBL/GenBank/DDBJ databases">
        <title>Evolutionary Origins and Diversification of the Mycorrhizal Mutualists.</title>
        <authorList>
            <consortium name="DOE Joint Genome Institute"/>
            <consortium name="Mycorrhizal Genomics Consortium"/>
            <person name="Kohler A."/>
            <person name="Kuo A."/>
            <person name="Nagy L.G."/>
            <person name="Floudas D."/>
            <person name="Copeland A."/>
            <person name="Barry K.W."/>
            <person name="Cichocki N."/>
            <person name="Veneault-Fourrey C."/>
            <person name="LaButti K."/>
            <person name="Lindquist E.A."/>
            <person name="Lipzen A."/>
            <person name="Lundell T."/>
            <person name="Morin E."/>
            <person name="Murat C."/>
            <person name="Riley R."/>
            <person name="Ohm R."/>
            <person name="Sun H."/>
            <person name="Tunlid A."/>
            <person name="Henrissat B."/>
            <person name="Grigoriev I.V."/>
            <person name="Hibbett D.S."/>
            <person name="Martin F."/>
        </authorList>
    </citation>
    <scope>NUCLEOTIDE SEQUENCE [LARGE SCALE GENOMIC DNA]</scope>
    <source>
        <strain evidence="2 3">Koide BX008</strain>
    </source>
</reference>
<feature type="region of interest" description="Disordered" evidence="1">
    <location>
        <begin position="1"/>
        <end position="36"/>
    </location>
</feature>
<dbReference type="EMBL" id="KN818222">
    <property type="protein sequence ID" value="KIL71167.1"/>
    <property type="molecule type" value="Genomic_DNA"/>
</dbReference>
<keyword evidence="3" id="KW-1185">Reference proteome</keyword>
<feature type="compositionally biased region" description="Low complexity" evidence="1">
    <location>
        <begin position="7"/>
        <end position="36"/>
    </location>
</feature>
<dbReference type="Proteomes" id="UP000054549">
    <property type="component" value="Unassembled WGS sequence"/>
</dbReference>
<feature type="region of interest" description="Disordered" evidence="1">
    <location>
        <begin position="84"/>
        <end position="119"/>
    </location>
</feature>
<dbReference type="AlphaFoldDB" id="A0A0C2X9V7"/>
<sequence>MANDGTASGNVAVASNGSNNNTHVGNNNSNNNGIIGNGSNNVVNSGNNSGHHMFSNASYFNISGGEFINSGGSTTKNIYNNYGGTRHYNQNIGTIYGNANQGENQKNDGSTYNNSDSKR</sequence>
<evidence type="ECO:0000313" key="2">
    <source>
        <dbReference type="EMBL" id="KIL71167.1"/>
    </source>
</evidence>
<dbReference type="HOGENOM" id="CLU_2060889_0_0_1"/>
<accession>A0A0C2X9V7</accession>
<organism evidence="2 3">
    <name type="scientific">Amanita muscaria (strain Koide BX008)</name>
    <dbReference type="NCBI Taxonomy" id="946122"/>
    <lineage>
        <taxon>Eukaryota</taxon>
        <taxon>Fungi</taxon>
        <taxon>Dikarya</taxon>
        <taxon>Basidiomycota</taxon>
        <taxon>Agaricomycotina</taxon>
        <taxon>Agaricomycetes</taxon>
        <taxon>Agaricomycetidae</taxon>
        <taxon>Agaricales</taxon>
        <taxon>Pluteineae</taxon>
        <taxon>Amanitaceae</taxon>
        <taxon>Amanita</taxon>
    </lineage>
</organism>
<evidence type="ECO:0000256" key="1">
    <source>
        <dbReference type="SAM" id="MobiDB-lite"/>
    </source>
</evidence>